<comment type="caution">
    <text evidence="1">The sequence shown here is derived from an EMBL/GenBank/DDBJ whole genome shotgun (WGS) entry which is preliminary data.</text>
</comment>
<name>A0A1E7XHQ9_9LACO</name>
<protein>
    <submittedName>
        <fullName evidence="1">Uncharacterized protein</fullName>
    </submittedName>
</protein>
<proteinExistence type="predicted"/>
<dbReference type="Proteomes" id="UP000177010">
    <property type="component" value="Unassembled WGS sequence"/>
</dbReference>
<evidence type="ECO:0000313" key="2">
    <source>
        <dbReference type="Proteomes" id="UP000177010"/>
    </source>
</evidence>
<dbReference type="EMBL" id="MIQE01000006">
    <property type="protein sequence ID" value="OFA12589.1"/>
    <property type="molecule type" value="Genomic_DNA"/>
</dbReference>
<dbReference type="AlphaFoldDB" id="A0A1E7XHQ9"/>
<gene>
    <name evidence="1" type="ORF">LASUN_05270</name>
</gene>
<evidence type="ECO:0000313" key="1">
    <source>
        <dbReference type="EMBL" id="OFA12589.1"/>
    </source>
</evidence>
<accession>A0A1E7XHQ9</accession>
<dbReference type="RefSeq" id="WP_141736990.1">
    <property type="nucleotide sequence ID" value="NZ_JAZHVX010000003.1"/>
</dbReference>
<sequence>MDIKKFGYTLGAAMTIFGTTFLPTIVADASTVRTEAVRNAALSAQDNPFKHRQTKSTSQADKFKETVEALQENTVLKYHVTEIEARGDESNQPFKLRIYKNGSVYKTIDVDSGTANGSLPVDKGKYTIEVFGTQVGSYQGGLTVEQTI</sequence>
<organism evidence="1 2">
    <name type="scientific">Lentilactobacillus sunkii</name>
    <dbReference type="NCBI Taxonomy" id="481719"/>
    <lineage>
        <taxon>Bacteria</taxon>
        <taxon>Bacillati</taxon>
        <taxon>Bacillota</taxon>
        <taxon>Bacilli</taxon>
        <taxon>Lactobacillales</taxon>
        <taxon>Lactobacillaceae</taxon>
        <taxon>Lentilactobacillus</taxon>
    </lineage>
</organism>
<reference evidence="1 2" key="1">
    <citation type="submission" date="2016-09" db="EMBL/GenBank/DDBJ databases">
        <title>Genome Sequence of Lactobacillus sunkii Strain CG01.</title>
        <authorList>
            <person name="Poehlein A."/>
            <person name="Gabris C."/>
            <person name="Bengelsdorf F.R."/>
            <person name="Duerre P."/>
            <person name="Daniel R."/>
        </authorList>
    </citation>
    <scope>NUCLEOTIDE SEQUENCE [LARGE SCALE GENOMIC DNA]</scope>
    <source>
        <strain evidence="1 2">CG_D</strain>
    </source>
</reference>